<evidence type="ECO:0000313" key="4">
    <source>
        <dbReference type="Proteomes" id="UP000467840"/>
    </source>
</evidence>
<keyword evidence="2" id="KW-1133">Transmembrane helix</keyword>
<protein>
    <submittedName>
        <fullName evidence="3">Uncharacterized protein</fullName>
    </submittedName>
</protein>
<evidence type="ECO:0000313" key="3">
    <source>
        <dbReference type="EMBL" id="KAF2294041.1"/>
    </source>
</evidence>
<proteinExistence type="predicted"/>
<organism evidence="3 4">
    <name type="scientific">Hevea brasiliensis</name>
    <name type="common">Para rubber tree</name>
    <name type="synonym">Siphonia brasiliensis</name>
    <dbReference type="NCBI Taxonomy" id="3981"/>
    <lineage>
        <taxon>Eukaryota</taxon>
        <taxon>Viridiplantae</taxon>
        <taxon>Streptophyta</taxon>
        <taxon>Embryophyta</taxon>
        <taxon>Tracheophyta</taxon>
        <taxon>Spermatophyta</taxon>
        <taxon>Magnoliopsida</taxon>
        <taxon>eudicotyledons</taxon>
        <taxon>Gunneridae</taxon>
        <taxon>Pentapetalae</taxon>
        <taxon>rosids</taxon>
        <taxon>fabids</taxon>
        <taxon>Malpighiales</taxon>
        <taxon>Euphorbiaceae</taxon>
        <taxon>Crotonoideae</taxon>
        <taxon>Micrandreae</taxon>
        <taxon>Hevea</taxon>
    </lineage>
</organism>
<gene>
    <name evidence="3" type="ORF">GH714_006924</name>
</gene>
<evidence type="ECO:0000256" key="1">
    <source>
        <dbReference type="SAM" id="MobiDB-lite"/>
    </source>
</evidence>
<evidence type="ECO:0000256" key="2">
    <source>
        <dbReference type="SAM" id="Phobius"/>
    </source>
</evidence>
<keyword evidence="2" id="KW-0812">Transmembrane</keyword>
<keyword evidence="2" id="KW-0472">Membrane</keyword>
<sequence>MADVKDIFCRGALPHHSLRAVCLACIGLSGVTTVLVFGAPLSFCFGWLGLGCWIDEIASRTSFRRPCCACPLEGRDVPMLPQPGAELKVGIWGRNVIQSLIAAGSISLSLGAEAEQLTSEEGRKEKFDSLHSKNIHPRRTSNSDNQQFEPNLHMAADSSTIDGNLQSSSHQIVDGDFRKIHPVRILTVSKGSSSPNARHGGP</sequence>
<dbReference type="Proteomes" id="UP000467840">
    <property type="component" value="Chromosome 7"/>
</dbReference>
<name>A0A6A6KYD8_HEVBR</name>
<dbReference type="AlphaFoldDB" id="A0A6A6KYD8"/>
<feature type="compositionally biased region" description="Basic and acidic residues" evidence="1">
    <location>
        <begin position="120"/>
        <end position="131"/>
    </location>
</feature>
<feature type="region of interest" description="Disordered" evidence="1">
    <location>
        <begin position="119"/>
        <end position="147"/>
    </location>
</feature>
<dbReference type="EMBL" id="JAAGAX010000013">
    <property type="protein sequence ID" value="KAF2294041.1"/>
    <property type="molecule type" value="Genomic_DNA"/>
</dbReference>
<comment type="caution">
    <text evidence="3">The sequence shown here is derived from an EMBL/GenBank/DDBJ whole genome shotgun (WGS) entry which is preliminary data.</text>
</comment>
<keyword evidence="4" id="KW-1185">Reference proteome</keyword>
<feature type="transmembrane region" description="Helical" evidence="2">
    <location>
        <begin position="21"/>
        <end position="50"/>
    </location>
</feature>
<reference evidence="3 4" key="1">
    <citation type="journal article" date="2020" name="Mol. Plant">
        <title>The Chromosome-Based Rubber Tree Genome Provides New Insights into Spurge Genome Evolution and Rubber Biosynthesis.</title>
        <authorList>
            <person name="Liu J."/>
            <person name="Shi C."/>
            <person name="Shi C.C."/>
            <person name="Li W."/>
            <person name="Zhang Q.J."/>
            <person name="Zhang Y."/>
            <person name="Li K."/>
            <person name="Lu H.F."/>
            <person name="Shi C."/>
            <person name="Zhu S.T."/>
            <person name="Xiao Z.Y."/>
            <person name="Nan H."/>
            <person name="Yue Y."/>
            <person name="Zhu X.G."/>
            <person name="Wu Y."/>
            <person name="Hong X.N."/>
            <person name="Fan G.Y."/>
            <person name="Tong Y."/>
            <person name="Zhang D."/>
            <person name="Mao C.L."/>
            <person name="Liu Y.L."/>
            <person name="Hao S.J."/>
            <person name="Liu W.Q."/>
            <person name="Lv M.Q."/>
            <person name="Zhang H.B."/>
            <person name="Liu Y."/>
            <person name="Hu-Tang G.R."/>
            <person name="Wang J.P."/>
            <person name="Wang J.H."/>
            <person name="Sun Y.H."/>
            <person name="Ni S.B."/>
            <person name="Chen W.B."/>
            <person name="Zhang X.C."/>
            <person name="Jiao Y.N."/>
            <person name="Eichler E.E."/>
            <person name="Li G.H."/>
            <person name="Liu X."/>
            <person name="Gao L.Z."/>
        </authorList>
    </citation>
    <scope>NUCLEOTIDE SEQUENCE [LARGE SCALE GENOMIC DNA]</scope>
    <source>
        <strain evidence="4">cv. GT1</strain>
        <tissue evidence="3">Leaf</tissue>
    </source>
</reference>
<accession>A0A6A6KYD8</accession>